<sequence>MSNDQASRIEPAVAPLPPPAPAPPARRRSPWRARLRRDWPLLVMVAPAALLLAVFHYLPALGNVVAFQDYNPYLGDGALQALAASPFVGLDNFRDLFADPAFWDAFWNTLAITAFQLVFFFPLPIALAILLHSILSGRLRGFVQTVVYLPHFFSWVLVVTFFVQMLGGAGLLAQELRDAGITPPEIMSNPDTFIVLVTAEAVWKDLGWGTIVFLAALAAIDTNLYEASAVDGASRWRRLWHITLPGLRPVIVLLLILRLGDALSVGFEQFLLQRDAVGRQAAEVIDTFVYHHAIATGDYGFGAAAGLFKAVVGLVLILAANRFAHALGERGVYSRS</sequence>
<keyword evidence="3" id="KW-1003">Cell membrane</keyword>
<feature type="compositionally biased region" description="Pro residues" evidence="8">
    <location>
        <begin position="14"/>
        <end position="24"/>
    </location>
</feature>
<dbReference type="InterPro" id="IPR000515">
    <property type="entry name" value="MetI-like"/>
</dbReference>
<evidence type="ECO:0000259" key="9">
    <source>
        <dbReference type="PROSITE" id="PS50928"/>
    </source>
</evidence>
<proteinExistence type="inferred from homology"/>
<protein>
    <submittedName>
        <fullName evidence="10">Putative aldouronate transport system permease protein</fullName>
    </submittedName>
</protein>
<evidence type="ECO:0000256" key="2">
    <source>
        <dbReference type="ARBA" id="ARBA00022448"/>
    </source>
</evidence>
<dbReference type="Proteomes" id="UP000578112">
    <property type="component" value="Unassembled WGS sequence"/>
</dbReference>
<keyword evidence="11" id="KW-1185">Reference proteome</keyword>
<evidence type="ECO:0000256" key="8">
    <source>
        <dbReference type="SAM" id="MobiDB-lite"/>
    </source>
</evidence>
<keyword evidence="4 7" id="KW-0812">Transmembrane</keyword>
<evidence type="ECO:0000256" key="5">
    <source>
        <dbReference type="ARBA" id="ARBA00022989"/>
    </source>
</evidence>
<feature type="transmembrane region" description="Helical" evidence="7">
    <location>
        <begin position="105"/>
        <end position="131"/>
    </location>
</feature>
<keyword evidence="2 7" id="KW-0813">Transport</keyword>
<dbReference type="GO" id="GO:0005886">
    <property type="term" value="C:plasma membrane"/>
    <property type="evidence" value="ECO:0007669"/>
    <property type="project" value="UniProtKB-SubCell"/>
</dbReference>
<dbReference type="CDD" id="cd06261">
    <property type="entry name" value="TM_PBP2"/>
    <property type="match status" value="1"/>
</dbReference>
<feature type="transmembrane region" description="Helical" evidence="7">
    <location>
        <begin position="152"/>
        <end position="173"/>
    </location>
</feature>
<dbReference type="EMBL" id="JACHNH010000001">
    <property type="protein sequence ID" value="MBB4763767.1"/>
    <property type="molecule type" value="Genomic_DNA"/>
</dbReference>
<comment type="similarity">
    <text evidence="7">Belongs to the binding-protein-dependent transport system permease family.</text>
</comment>
<evidence type="ECO:0000256" key="1">
    <source>
        <dbReference type="ARBA" id="ARBA00004651"/>
    </source>
</evidence>
<feature type="domain" description="ABC transmembrane type-1" evidence="9">
    <location>
        <begin position="106"/>
        <end position="320"/>
    </location>
</feature>
<dbReference type="InterPro" id="IPR035906">
    <property type="entry name" value="MetI-like_sf"/>
</dbReference>
<dbReference type="Pfam" id="PF00528">
    <property type="entry name" value="BPD_transp_1"/>
    <property type="match status" value="1"/>
</dbReference>
<feature type="transmembrane region" description="Helical" evidence="7">
    <location>
        <begin position="299"/>
        <end position="320"/>
    </location>
</feature>
<dbReference type="AlphaFoldDB" id="A0A7W7HZQ5"/>
<evidence type="ECO:0000313" key="10">
    <source>
        <dbReference type="EMBL" id="MBB4763767.1"/>
    </source>
</evidence>
<dbReference type="Gene3D" id="1.10.3720.10">
    <property type="entry name" value="MetI-like"/>
    <property type="match status" value="1"/>
</dbReference>
<gene>
    <name evidence="10" type="ORF">BJ971_004323</name>
</gene>
<comment type="subcellular location">
    <subcellularLocation>
        <location evidence="1 7">Cell membrane</location>
        <topology evidence="1 7">Multi-pass membrane protein</topology>
    </subcellularLocation>
</comment>
<keyword evidence="5 7" id="KW-1133">Transmembrane helix</keyword>
<feature type="transmembrane region" description="Helical" evidence="7">
    <location>
        <begin position="239"/>
        <end position="257"/>
    </location>
</feature>
<dbReference type="RefSeq" id="WP_184995031.1">
    <property type="nucleotide sequence ID" value="NZ_BOMK01000020.1"/>
</dbReference>
<keyword evidence="6 7" id="KW-0472">Membrane</keyword>
<dbReference type="InterPro" id="IPR050809">
    <property type="entry name" value="UgpAE/MalFG_permease"/>
</dbReference>
<evidence type="ECO:0000256" key="6">
    <source>
        <dbReference type="ARBA" id="ARBA00023136"/>
    </source>
</evidence>
<feature type="transmembrane region" description="Helical" evidence="7">
    <location>
        <begin position="39"/>
        <end position="58"/>
    </location>
</feature>
<evidence type="ECO:0000256" key="4">
    <source>
        <dbReference type="ARBA" id="ARBA00022692"/>
    </source>
</evidence>
<organism evidence="10 11">
    <name type="scientific">Actinoplanes digitatis</name>
    <dbReference type="NCBI Taxonomy" id="1868"/>
    <lineage>
        <taxon>Bacteria</taxon>
        <taxon>Bacillati</taxon>
        <taxon>Actinomycetota</taxon>
        <taxon>Actinomycetes</taxon>
        <taxon>Micromonosporales</taxon>
        <taxon>Micromonosporaceae</taxon>
        <taxon>Actinoplanes</taxon>
    </lineage>
</organism>
<comment type="caution">
    <text evidence="10">The sequence shown here is derived from an EMBL/GenBank/DDBJ whole genome shotgun (WGS) entry which is preliminary data.</text>
</comment>
<feature type="transmembrane region" description="Helical" evidence="7">
    <location>
        <begin position="206"/>
        <end position="227"/>
    </location>
</feature>
<evidence type="ECO:0000313" key="11">
    <source>
        <dbReference type="Proteomes" id="UP000578112"/>
    </source>
</evidence>
<accession>A0A7W7HZQ5</accession>
<name>A0A7W7HZQ5_9ACTN</name>
<reference evidence="10 11" key="1">
    <citation type="submission" date="2020-08" db="EMBL/GenBank/DDBJ databases">
        <title>Sequencing the genomes of 1000 actinobacteria strains.</title>
        <authorList>
            <person name="Klenk H.-P."/>
        </authorList>
    </citation>
    <scope>NUCLEOTIDE SEQUENCE [LARGE SCALE GENOMIC DNA]</scope>
    <source>
        <strain evidence="10 11">DSM 43149</strain>
    </source>
</reference>
<dbReference type="PANTHER" id="PTHR43227:SF11">
    <property type="entry name" value="BLL4140 PROTEIN"/>
    <property type="match status" value="1"/>
</dbReference>
<dbReference type="PROSITE" id="PS50928">
    <property type="entry name" value="ABC_TM1"/>
    <property type="match status" value="1"/>
</dbReference>
<feature type="region of interest" description="Disordered" evidence="8">
    <location>
        <begin position="1"/>
        <end position="29"/>
    </location>
</feature>
<dbReference type="GO" id="GO:0055085">
    <property type="term" value="P:transmembrane transport"/>
    <property type="evidence" value="ECO:0007669"/>
    <property type="project" value="InterPro"/>
</dbReference>
<dbReference type="PANTHER" id="PTHR43227">
    <property type="entry name" value="BLL4140 PROTEIN"/>
    <property type="match status" value="1"/>
</dbReference>
<dbReference type="SUPFAM" id="SSF161098">
    <property type="entry name" value="MetI-like"/>
    <property type="match status" value="1"/>
</dbReference>
<evidence type="ECO:0000256" key="3">
    <source>
        <dbReference type="ARBA" id="ARBA00022475"/>
    </source>
</evidence>
<evidence type="ECO:0000256" key="7">
    <source>
        <dbReference type="RuleBase" id="RU363032"/>
    </source>
</evidence>